<evidence type="ECO:0000256" key="2">
    <source>
        <dbReference type="ARBA" id="ARBA00006375"/>
    </source>
</evidence>
<feature type="non-terminal residue" evidence="11">
    <location>
        <position position="1"/>
    </location>
</feature>
<evidence type="ECO:0000256" key="5">
    <source>
        <dbReference type="ARBA" id="ARBA00022737"/>
    </source>
</evidence>
<evidence type="ECO:0000256" key="9">
    <source>
        <dbReference type="RuleBase" id="RU000488"/>
    </source>
</evidence>
<evidence type="ECO:0000256" key="10">
    <source>
        <dbReference type="SAM" id="Phobius"/>
    </source>
</evidence>
<comment type="caution">
    <text evidence="11">The sequence shown here is derived from an EMBL/GenBank/DDBJ whole genome shotgun (WGS) entry which is preliminary data.</text>
</comment>
<dbReference type="InterPro" id="IPR023395">
    <property type="entry name" value="MCP_dom_sf"/>
</dbReference>
<proteinExistence type="inferred from homology"/>
<keyword evidence="12" id="KW-1185">Reference proteome</keyword>
<dbReference type="Gene3D" id="1.50.40.10">
    <property type="entry name" value="Mitochondrial carrier domain"/>
    <property type="match status" value="1"/>
</dbReference>
<dbReference type="PANTHER" id="PTHR45667">
    <property type="entry name" value="S-ADENOSYLMETHIONINE MITOCHONDRIAL CARRIER PROTEIN"/>
    <property type="match status" value="1"/>
</dbReference>
<sequence length="355" mass="40791">FETYYKKELVVHSKTYLHSENSKSVHELTNLEIPLFCDTSSNEKSKPREHSHTYWPPDISLPKFLFNGVWMEFMVNGVLYPFYYCKTHLQTNVGELSGNALKDLYHQTSTIVKEFGFKALFHHTNNNNKKKGLYRGYVFNTFAVFPGIFAHVGVYTMCKHKFSELNMSNPIWHNTIFPFVSGLVAETVSVFAYVPQEVVQQRYILSHPNSGVTIWKTIRQVYNEHNRNIFQTFYRGTGAALLQYVPSSGVWWASYEAFKYLLHADSYVTYTIAGAMGGLATGTLTNPLDIARTRIQTRSGDYQQTNSFKLLRYIIKKEGFQGLTKGIAPRVALLTLEGTMFAECYEILLRLSKNH</sequence>
<dbReference type="SUPFAM" id="SSF103506">
    <property type="entry name" value="Mitochondrial carrier"/>
    <property type="match status" value="1"/>
</dbReference>
<organism evidence="11 12">
    <name type="scientific">Reticulomyxa filosa</name>
    <dbReference type="NCBI Taxonomy" id="46433"/>
    <lineage>
        <taxon>Eukaryota</taxon>
        <taxon>Sar</taxon>
        <taxon>Rhizaria</taxon>
        <taxon>Retaria</taxon>
        <taxon>Foraminifera</taxon>
        <taxon>Monothalamids</taxon>
        <taxon>Reticulomyxidae</taxon>
        <taxon>Reticulomyxa</taxon>
    </lineage>
</organism>
<evidence type="ECO:0000256" key="6">
    <source>
        <dbReference type="ARBA" id="ARBA00022989"/>
    </source>
</evidence>
<accession>X6MTI2</accession>
<keyword evidence="6 10" id="KW-1133">Transmembrane helix</keyword>
<evidence type="ECO:0000256" key="3">
    <source>
        <dbReference type="ARBA" id="ARBA00022448"/>
    </source>
</evidence>
<evidence type="ECO:0000256" key="8">
    <source>
        <dbReference type="PROSITE-ProRule" id="PRU00282"/>
    </source>
</evidence>
<evidence type="ECO:0000313" key="12">
    <source>
        <dbReference type="Proteomes" id="UP000023152"/>
    </source>
</evidence>
<feature type="repeat" description="Solcar" evidence="8">
    <location>
        <begin position="265"/>
        <end position="351"/>
    </location>
</feature>
<dbReference type="Proteomes" id="UP000023152">
    <property type="component" value="Unassembled WGS sequence"/>
</dbReference>
<dbReference type="AlphaFoldDB" id="X6MTI2"/>
<evidence type="ECO:0000256" key="7">
    <source>
        <dbReference type="ARBA" id="ARBA00023136"/>
    </source>
</evidence>
<dbReference type="InterPro" id="IPR018108">
    <property type="entry name" value="MCP_transmembrane"/>
</dbReference>
<feature type="transmembrane region" description="Helical" evidence="10">
    <location>
        <begin position="176"/>
        <end position="194"/>
    </location>
</feature>
<comment type="similarity">
    <text evidence="2 9">Belongs to the mitochondrial carrier (TC 2.A.29) family.</text>
</comment>
<evidence type="ECO:0000256" key="4">
    <source>
        <dbReference type="ARBA" id="ARBA00022692"/>
    </source>
</evidence>
<name>X6MTI2_RETFI</name>
<dbReference type="PROSITE" id="PS50920">
    <property type="entry name" value="SOLCAR"/>
    <property type="match status" value="2"/>
</dbReference>
<feature type="repeat" description="Solcar" evidence="8">
    <location>
        <begin position="173"/>
        <end position="261"/>
    </location>
</feature>
<dbReference type="Pfam" id="PF00153">
    <property type="entry name" value="Mito_carr"/>
    <property type="match status" value="3"/>
</dbReference>
<reference evidence="11 12" key="1">
    <citation type="journal article" date="2013" name="Curr. Biol.">
        <title>The Genome of the Foraminiferan Reticulomyxa filosa.</title>
        <authorList>
            <person name="Glockner G."/>
            <person name="Hulsmann N."/>
            <person name="Schleicher M."/>
            <person name="Noegel A.A."/>
            <person name="Eichinger L."/>
            <person name="Gallinger C."/>
            <person name="Pawlowski J."/>
            <person name="Sierra R."/>
            <person name="Euteneuer U."/>
            <person name="Pillet L."/>
            <person name="Moustafa A."/>
            <person name="Platzer M."/>
            <person name="Groth M."/>
            <person name="Szafranski K."/>
            <person name="Schliwa M."/>
        </authorList>
    </citation>
    <scope>NUCLEOTIDE SEQUENCE [LARGE SCALE GENOMIC DNA]</scope>
</reference>
<dbReference type="GO" id="GO:0016020">
    <property type="term" value="C:membrane"/>
    <property type="evidence" value="ECO:0007669"/>
    <property type="project" value="UniProtKB-SubCell"/>
</dbReference>
<keyword evidence="7 8" id="KW-0472">Membrane</keyword>
<evidence type="ECO:0000256" key="1">
    <source>
        <dbReference type="ARBA" id="ARBA00004141"/>
    </source>
</evidence>
<keyword evidence="3 9" id="KW-0813">Transport</keyword>
<keyword evidence="4 8" id="KW-0812">Transmembrane</keyword>
<dbReference type="OrthoDB" id="250329at2759"/>
<evidence type="ECO:0000313" key="11">
    <source>
        <dbReference type="EMBL" id="ETO16951.1"/>
    </source>
</evidence>
<comment type="subcellular location">
    <subcellularLocation>
        <location evidence="1">Membrane</location>
        <topology evidence="1">Multi-pass membrane protein</topology>
    </subcellularLocation>
</comment>
<gene>
    <name evidence="11" type="ORF">RFI_20387</name>
</gene>
<keyword evidence="5" id="KW-0677">Repeat</keyword>
<dbReference type="EMBL" id="ASPP01017571">
    <property type="protein sequence ID" value="ETO16951.1"/>
    <property type="molecule type" value="Genomic_DNA"/>
</dbReference>
<evidence type="ECO:0008006" key="13">
    <source>
        <dbReference type="Google" id="ProtNLM"/>
    </source>
</evidence>
<protein>
    <recommendedName>
        <fullName evidence="13">Mitochondrial carrier protein</fullName>
    </recommendedName>
</protein>
<feature type="transmembrane region" description="Helical" evidence="10">
    <location>
        <begin position="137"/>
        <end position="156"/>
    </location>
</feature>